<reference evidence="2 3" key="1">
    <citation type="submission" date="2020-07" db="EMBL/GenBank/DDBJ databases">
        <authorList>
            <person name="Li M."/>
        </authorList>
    </citation>
    <scope>NUCLEOTIDE SEQUENCE [LARGE SCALE GENOMIC DNA]</scope>
    <source>
        <strain evidence="2 3">DSM 23284</strain>
    </source>
</reference>
<dbReference type="Gene3D" id="6.10.250.1080">
    <property type="match status" value="1"/>
</dbReference>
<keyword evidence="1" id="KW-0175">Coiled coil</keyword>
<dbReference type="SUPFAM" id="SSF57997">
    <property type="entry name" value="Tropomyosin"/>
    <property type="match status" value="1"/>
</dbReference>
<evidence type="ECO:0000313" key="3">
    <source>
        <dbReference type="Proteomes" id="UP000559404"/>
    </source>
</evidence>
<reference evidence="2 3" key="2">
    <citation type="submission" date="2020-08" db="EMBL/GenBank/DDBJ databases">
        <title>Stappia taiwanensis sp. nov., isolated from a coastal thermal spring.</title>
        <authorList>
            <person name="Kampfer P."/>
        </authorList>
    </citation>
    <scope>NUCLEOTIDE SEQUENCE [LARGE SCALE GENOMIC DNA]</scope>
    <source>
        <strain evidence="2 3">DSM 23284</strain>
    </source>
</reference>
<name>A0A838XUJ7_9HYPH</name>
<dbReference type="EMBL" id="JACEON010000010">
    <property type="protein sequence ID" value="MBA4612298.1"/>
    <property type="molecule type" value="Genomic_DNA"/>
</dbReference>
<keyword evidence="3" id="KW-1185">Reference proteome</keyword>
<sequence>MVDGASHTSADPANSPLETALARLSQAIGRLEATAQRRLEADASVDGLQDELQRLGEDRSQLAATLDTAEARVARLEDANREVSRRLVSAMESIRSVLETHGG</sequence>
<accession>A0A838XUJ7</accession>
<feature type="coiled-coil region" evidence="1">
    <location>
        <begin position="45"/>
        <end position="93"/>
    </location>
</feature>
<organism evidence="2 3">
    <name type="scientific">Stappia taiwanensis</name>
    <dbReference type="NCBI Taxonomy" id="992267"/>
    <lineage>
        <taxon>Bacteria</taxon>
        <taxon>Pseudomonadati</taxon>
        <taxon>Pseudomonadota</taxon>
        <taxon>Alphaproteobacteria</taxon>
        <taxon>Hyphomicrobiales</taxon>
        <taxon>Stappiaceae</taxon>
        <taxon>Stappia</taxon>
    </lineage>
</organism>
<comment type="caution">
    <text evidence="2">The sequence shown here is derived from an EMBL/GenBank/DDBJ whole genome shotgun (WGS) entry which is preliminary data.</text>
</comment>
<proteinExistence type="predicted"/>
<evidence type="ECO:0000256" key="1">
    <source>
        <dbReference type="SAM" id="Coils"/>
    </source>
</evidence>
<gene>
    <name evidence="2" type="ORF">H1W37_11585</name>
</gene>
<dbReference type="InterPro" id="IPR025310">
    <property type="entry name" value="DUF4164"/>
</dbReference>
<dbReference type="Proteomes" id="UP000559404">
    <property type="component" value="Unassembled WGS sequence"/>
</dbReference>
<dbReference type="Pfam" id="PF13747">
    <property type="entry name" value="DUF4164"/>
    <property type="match status" value="1"/>
</dbReference>
<dbReference type="AlphaFoldDB" id="A0A838XUJ7"/>
<evidence type="ECO:0000313" key="2">
    <source>
        <dbReference type="EMBL" id="MBA4612298.1"/>
    </source>
</evidence>
<protein>
    <submittedName>
        <fullName evidence="2">DUF4164 domain-containing protein</fullName>
    </submittedName>
</protein>